<feature type="region of interest" description="Disordered" evidence="1">
    <location>
        <begin position="25"/>
        <end position="47"/>
    </location>
</feature>
<evidence type="ECO:0000313" key="2">
    <source>
        <dbReference type="EMBL" id="ORZ08867.1"/>
    </source>
</evidence>
<dbReference type="Proteomes" id="UP000193560">
    <property type="component" value="Unassembled WGS sequence"/>
</dbReference>
<reference evidence="2 3" key="1">
    <citation type="submission" date="2016-07" db="EMBL/GenBank/DDBJ databases">
        <title>Pervasive Adenine N6-methylation of Active Genes in Fungi.</title>
        <authorList>
            <consortium name="DOE Joint Genome Institute"/>
            <person name="Mondo S.J."/>
            <person name="Dannebaum R.O."/>
            <person name="Kuo R.C."/>
            <person name="Labutti K."/>
            <person name="Haridas S."/>
            <person name="Kuo A."/>
            <person name="Salamov A."/>
            <person name="Ahrendt S.R."/>
            <person name="Lipzen A."/>
            <person name="Sullivan W."/>
            <person name="Andreopoulos W.B."/>
            <person name="Clum A."/>
            <person name="Lindquist E."/>
            <person name="Daum C."/>
            <person name="Ramamoorthy G.K."/>
            <person name="Gryganskyi A."/>
            <person name="Culley D."/>
            <person name="Magnuson J.K."/>
            <person name="James T.Y."/>
            <person name="O'Malley M.A."/>
            <person name="Stajich J.E."/>
            <person name="Spatafora J.W."/>
            <person name="Visel A."/>
            <person name="Grigoriev I.V."/>
        </authorList>
    </citation>
    <scope>NUCLEOTIDE SEQUENCE [LARGE SCALE GENOMIC DNA]</scope>
    <source>
        <strain evidence="2 3">NRRL 1336</strain>
    </source>
</reference>
<comment type="caution">
    <text evidence="2">The sequence shown here is derived from an EMBL/GenBank/DDBJ whole genome shotgun (WGS) entry which is preliminary data.</text>
</comment>
<evidence type="ECO:0000313" key="3">
    <source>
        <dbReference type="Proteomes" id="UP000193560"/>
    </source>
</evidence>
<dbReference type="EMBL" id="MCGE01000029">
    <property type="protein sequence ID" value="ORZ08867.1"/>
    <property type="molecule type" value="Genomic_DNA"/>
</dbReference>
<evidence type="ECO:0000256" key="1">
    <source>
        <dbReference type="SAM" id="MobiDB-lite"/>
    </source>
</evidence>
<name>A0A1X2I446_9FUNG</name>
<gene>
    <name evidence="2" type="ORF">BCR42DRAFT_424168</name>
</gene>
<protein>
    <submittedName>
        <fullName evidence="2">Uncharacterized protein</fullName>
    </submittedName>
</protein>
<sequence length="95" mass="10230">MTRLYILDVSPPSSAVKSIQSPLRHSFSSSSYSSSSHSSGFTSSSISSMSSHDVQLKSVKFSKVVVINNPTTVCLVQGETPGGTKNTINRHWLKV</sequence>
<dbReference type="AlphaFoldDB" id="A0A1X2I446"/>
<keyword evidence="3" id="KW-1185">Reference proteome</keyword>
<accession>A0A1X2I446</accession>
<proteinExistence type="predicted"/>
<feature type="compositionally biased region" description="Low complexity" evidence="1">
    <location>
        <begin position="26"/>
        <end position="47"/>
    </location>
</feature>
<organism evidence="2 3">
    <name type="scientific">Absidia repens</name>
    <dbReference type="NCBI Taxonomy" id="90262"/>
    <lineage>
        <taxon>Eukaryota</taxon>
        <taxon>Fungi</taxon>
        <taxon>Fungi incertae sedis</taxon>
        <taxon>Mucoromycota</taxon>
        <taxon>Mucoromycotina</taxon>
        <taxon>Mucoromycetes</taxon>
        <taxon>Mucorales</taxon>
        <taxon>Cunninghamellaceae</taxon>
        <taxon>Absidia</taxon>
    </lineage>
</organism>